<evidence type="ECO:0000256" key="1">
    <source>
        <dbReference type="ARBA" id="ARBA00022679"/>
    </source>
</evidence>
<keyword evidence="2" id="KW-0548">Nucleotidyltransferase</keyword>
<evidence type="ECO:0000256" key="4">
    <source>
        <dbReference type="ARBA" id="ARBA00022759"/>
    </source>
</evidence>
<dbReference type="SUPFAM" id="SSF56672">
    <property type="entry name" value="DNA/RNA polymerases"/>
    <property type="match status" value="1"/>
</dbReference>
<dbReference type="InterPro" id="IPR041373">
    <property type="entry name" value="RT_RNaseH"/>
</dbReference>
<proteinExistence type="predicted"/>
<dbReference type="AlphaFoldDB" id="A0A9W6XDT3"/>
<keyword evidence="5" id="KW-0378">Hydrolase</keyword>
<dbReference type="EMBL" id="BSXT01000976">
    <property type="protein sequence ID" value="GMF36941.1"/>
    <property type="molecule type" value="Genomic_DNA"/>
</dbReference>
<feature type="domain" description="Reverse transcriptase RNase H-like" evidence="7">
    <location>
        <begin position="82"/>
        <end position="145"/>
    </location>
</feature>
<reference evidence="8" key="1">
    <citation type="submission" date="2023-04" db="EMBL/GenBank/DDBJ databases">
        <title>Phytophthora fragariaefolia NBRC 109709.</title>
        <authorList>
            <person name="Ichikawa N."/>
            <person name="Sato H."/>
            <person name="Tonouchi N."/>
        </authorList>
    </citation>
    <scope>NUCLEOTIDE SEQUENCE</scope>
    <source>
        <strain evidence="8">NBRC 109709</strain>
    </source>
</reference>
<evidence type="ECO:0000313" key="8">
    <source>
        <dbReference type="EMBL" id="GMF36941.1"/>
    </source>
</evidence>
<protein>
    <submittedName>
        <fullName evidence="8">Unnamed protein product</fullName>
    </submittedName>
</protein>
<dbReference type="Gene3D" id="3.10.10.10">
    <property type="entry name" value="HIV Type 1 Reverse Transcriptase, subunit A, domain 1"/>
    <property type="match status" value="1"/>
</dbReference>
<keyword evidence="6" id="KW-0695">RNA-directed DNA polymerase</keyword>
<evidence type="ECO:0000256" key="3">
    <source>
        <dbReference type="ARBA" id="ARBA00022722"/>
    </source>
</evidence>
<dbReference type="GO" id="GO:0004519">
    <property type="term" value="F:endonuclease activity"/>
    <property type="evidence" value="ECO:0007669"/>
    <property type="project" value="UniProtKB-KW"/>
</dbReference>
<keyword evidence="9" id="KW-1185">Reference proteome</keyword>
<dbReference type="GO" id="GO:0003964">
    <property type="term" value="F:RNA-directed DNA polymerase activity"/>
    <property type="evidence" value="ECO:0007669"/>
    <property type="project" value="UniProtKB-KW"/>
</dbReference>
<keyword evidence="1" id="KW-0808">Transferase</keyword>
<evidence type="ECO:0000256" key="5">
    <source>
        <dbReference type="ARBA" id="ARBA00022801"/>
    </source>
</evidence>
<dbReference type="Pfam" id="PF17917">
    <property type="entry name" value="RT_RNaseH"/>
    <property type="match status" value="1"/>
</dbReference>
<accession>A0A9W6XDT3</accession>
<dbReference type="OrthoDB" id="123026at2759"/>
<dbReference type="Proteomes" id="UP001165121">
    <property type="component" value="Unassembled WGS sequence"/>
</dbReference>
<name>A0A9W6XDT3_9STRA</name>
<organism evidence="8 9">
    <name type="scientific">Phytophthora fragariaefolia</name>
    <dbReference type="NCBI Taxonomy" id="1490495"/>
    <lineage>
        <taxon>Eukaryota</taxon>
        <taxon>Sar</taxon>
        <taxon>Stramenopiles</taxon>
        <taxon>Oomycota</taxon>
        <taxon>Peronosporomycetes</taxon>
        <taxon>Peronosporales</taxon>
        <taxon>Peronosporaceae</taxon>
        <taxon>Phytophthora</taxon>
    </lineage>
</organism>
<evidence type="ECO:0000256" key="6">
    <source>
        <dbReference type="ARBA" id="ARBA00022918"/>
    </source>
</evidence>
<gene>
    <name evidence="8" type="ORF">Pfra01_001020800</name>
</gene>
<dbReference type="GO" id="GO:0016787">
    <property type="term" value="F:hydrolase activity"/>
    <property type="evidence" value="ECO:0007669"/>
    <property type="project" value="UniProtKB-KW"/>
</dbReference>
<dbReference type="InterPro" id="IPR043502">
    <property type="entry name" value="DNA/RNA_pol_sf"/>
</dbReference>
<evidence type="ECO:0000313" key="9">
    <source>
        <dbReference type="Proteomes" id="UP001165121"/>
    </source>
</evidence>
<keyword evidence="4" id="KW-0255">Endonuclease</keyword>
<evidence type="ECO:0000259" key="7">
    <source>
        <dbReference type="Pfam" id="PF17917"/>
    </source>
</evidence>
<keyword evidence="3" id="KW-0540">Nuclease</keyword>
<sequence>MQAPSIPAAQMQFVDEYAAQLVKFGLVKKNNLSKWASHAVPVRKSDAKTDFRATNNYIEVNKRTVPIAGTMPHFSVILSFLHWSVVEKEAYPVVRACVSLDYILEREGGFKAFCYHSNLIQIFSPSESVKKHTRGKLLRWALRISCLRYPIEHIDGKRNLWADIVSRWKPGNAEIGPARMLVKVARIAALSRIRPMQDDKFTWPTIESVRAAQDAAGSPGAEFKQNEQGIWVADGKIWLPPNDNALIVRVMIVAHCGVRAHRGAEAMLLLLRDELYSRI</sequence>
<comment type="caution">
    <text evidence="8">The sequence shown here is derived from an EMBL/GenBank/DDBJ whole genome shotgun (WGS) entry which is preliminary data.</text>
</comment>
<evidence type="ECO:0000256" key="2">
    <source>
        <dbReference type="ARBA" id="ARBA00022695"/>
    </source>
</evidence>